<dbReference type="PANTHER" id="PTHR10492">
    <property type="match status" value="1"/>
</dbReference>
<keyword evidence="1" id="KW-0067">ATP-binding</keyword>
<gene>
    <name evidence="3" type="ORF">MELIAE_LOCUS11794</name>
</gene>
<dbReference type="GO" id="GO:0005524">
    <property type="term" value="F:ATP binding"/>
    <property type="evidence" value="ECO:0007669"/>
    <property type="project" value="UniProtKB-KW"/>
</dbReference>
<dbReference type="EC" id="5.6.2.3" evidence="1"/>
<comment type="catalytic activity">
    <reaction evidence="1">
        <text>ATP + H2O = ADP + phosphate + H(+)</text>
        <dbReference type="Rhea" id="RHEA:13065"/>
        <dbReference type="ChEBI" id="CHEBI:15377"/>
        <dbReference type="ChEBI" id="CHEBI:15378"/>
        <dbReference type="ChEBI" id="CHEBI:30616"/>
        <dbReference type="ChEBI" id="CHEBI:43474"/>
        <dbReference type="ChEBI" id="CHEBI:456216"/>
        <dbReference type="EC" id="5.6.2.3"/>
    </reaction>
</comment>
<protein>
    <recommendedName>
        <fullName evidence="1">ATP-dependent DNA helicase</fullName>
        <ecNumber evidence="1">5.6.2.3</ecNumber>
    </recommendedName>
</protein>
<dbReference type="GO" id="GO:0000723">
    <property type="term" value="P:telomere maintenance"/>
    <property type="evidence" value="ECO:0007669"/>
    <property type="project" value="InterPro"/>
</dbReference>
<keyword evidence="1" id="KW-0227">DNA damage</keyword>
<comment type="cofactor">
    <cofactor evidence="1">
        <name>Mg(2+)</name>
        <dbReference type="ChEBI" id="CHEBI:18420"/>
    </cofactor>
</comment>
<dbReference type="GO" id="GO:0016787">
    <property type="term" value="F:hydrolase activity"/>
    <property type="evidence" value="ECO:0007669"/>
    <property type="project" value="UniProtKB-KW"/>
</dbReference>
<dbReference type="Pfam" id="PF05970">
    <property type="entry name" value="PIF1"/>
    <property type="match status" value="1"/>
</dbReference>
<dbReference type="InterPro" id="IPR027417">
    <property type="entry name" value="P-loop_NTPase"/>
</dbReference>
<accession>A0A9P0BG93</accession>
<evidence type="ECO:0000313" key="3">
    <source>
        <dbReference type="EMBL" id="CAH0562771.1"/>
    </source>
</evidence>
<dbReference type="GO" id="GO:0006310">
    <property type="term" value="P:DNA recombination"/>
    <property type="evidence" value="ECO:0007669"/>
    <property type="project" value="UniProtKB-KW"/>
</dbReference>
<comment type="similarity">
    <text evidence="1">Belongs to the helicase family.</text>
</comment>
<dbReference type="GO" id="GO:0043139">
    <property type="term" value="F:5'-3' DNA helicase activity"/>
    <property type="evidence" value="ECO:0007669"/>
    <property type="project" value="UniProtKB-EC"/>
</dbReference>
<dbReference type="Proteomes" id="UP001154078">
    <property type="component" value="Chromosome 8"/>
</dbReference>
<reference evidence="3" key="1">
    <citation type="submission" date="2021-12" db="EMBL/GenBank/DDBJ databases">
        <authorList>
            <person name="King R."/>
        </authorList>
    </citation>
    <scope>NUCLEOTIDE SEQUENCE</scope>
</reference>
<keyword evidence="1" id="KW-0233">DNA recombination</keyword>
<dbReference type="GO" id="GO:0006281">
    <property type="term" value="P:DNA repair"/>
    <property type="evidence" value="ECO:0007669"/>
    <property type="project" value="UniProtKB-KW"/>
</dbReference>
<dbReference type="AlphaFoldDB" id="A0A9P0BG93"/>
<evidence type="ECO:0000313" key="4">
    <source>
        <dbReference type="Proteomes" id="UP001154078"/>
    </source>
</evidence>
<keyword evidence="1" id="KW-0234">DNA repair</keyword>
<keyword evidence="4" id="KW-1185">Reference proteome</keyword>
<dbReference type="EMBL" id="OV121139">
    <property type="protein sequence ID" value="CAH0562771.1"/>
    <property type="molecule type" value="Genomic_DNA"/>
</dbReference>
<evidence type="ECO:0000256" key="1">
    <source>
        <dbReference type="RuleBase" id="RU363044"/>
    </source>
</evidence>
<dbReference type="Gene3D" id="3.40.50.300">
    <property type="entry name" value="P-loop containing nucleotide triphosphate hydrolases"/>
    <property type="match status" value="1"/>
</dbReference>
<organism evidence="3 4">
    <name type="scientific">Brassicogethes aeneus</name>
    <name type="common">Rape pollen beetle</name>
    <name type="synonym">Meligethes aeneus</name>
    <dbReference type="NCBI Taxonomy" id="1431903"/>
    <lineage>
        <taxon>Eukaryota</taxon>
        <taxon>Metazoa</taxon>
        <taxon>Ecdysozoa</taxon>
        <taxon>Arthropoda</taxon>
        <taxon>Hexapoda</taxon>
        <taxon>Insecta</taxon>
        <taxon>Pterygota</taxon>
        <taxon>Neoptera</taxon>
        <taxon>Endopterygota</taxon>
        <taxon>Coleoptera</taxon>
        <taxon>Polyphaga</taxon>
        <taxon>Cucujiformia</taxon>
        <taxon>Nitidulidae</taxon>
        <taxon>Meligethinae</taxon>
        <taxon>Brassicogethes</taxon>
    </lineage>
</organism>
<name>A0A9P0BG93_BRAAE</name>
<keyword evidence="1" id="KW-0378">Hydrolase</keyword>
<sequence length="132" mass="14832">MFAETRGLMEITDFLRTNGNFTLAQYGLPAVNQDLVDFYELPLVNHEEDVLADFVSDEDNIDVPDDRNDFINMFYVDAPGGTGKTFLFNTLLKTLRIRRFDTVAVAWTGIAASLLLAGKTAHKAFRLPLKIT</sequence>
<evidence type="ECO:0000259" key="2">
    <source>
        <dbReference type="Pfam" id="PF05970"/>
    </source>
</evidence>
<feature type="domain" description="DNA helicase Pif1-like DEAD-box helicase" evidence="2">
    <location>
        <begin position="72"/>
        <end position="131"/>
    </location>
</feature>
<dbReference type="OrthoDB" id="6781073at2759"/>
<keyword evidence="1" id="KW-0547">Nucleotide-binding</keyword>
<dbReference type="PANTHER" id="PTHR10492:SF57">
    <property type="entry name" value="ATP-DEPENDENT DNA HELICASE"/>
    <property type="match status" value="1"/>
</dbReference>
<keyword evidence="1" id="KW-0347">Helicase</keyword>
<proteinExistence type="inferred from homology"/>
<dbReference type="InterPro" id="IPR010285">
    <property type="entry name" value="DNA_helicase_pif1-like_DEAD"/>
</dbReference>